<name>A0ACC0M9U4_RHOML</name>
<sequence length="125" mass="14101">MDSLLPLSHQLWTQPKMKKEEEASIIIECSKSFSQTEKKIVNLKMGQSVKPILSPVPDEWFPTLAVLMLAIGLIVTASLFMQREATHVGNGAPFKKNTGNGVPFKKKWVMDYQTRYKLGFSFSPL</sequence>
<proteinExistence type="predicted"/>
<accession>A0ACC0M9U4</accession>
<evidence type="ECO:0000313" key="2">
    <source>
        <dbReference type="Proteomes" id="UP001062846"/>
    </source>
</evidence>
<protein>
    <submittedName>
        <fullName evidence="1">Uncharacterized protein</fullName>
    </submittedName>
</protein>
<comment type="caution">
    <text evidence="1">The sequence shown here is derived from an EMBL/GenBank/DDBJ whole genome shotgun (WGS) entry which is preliminary data.</text>
</comment>
<evidence type="ECO:0000313" key="1">
    <source>
        <dbReference type="EMBL" id="KAI8537730.1"/>
    </source>
</evidence>
<reference evidence="1" key="1">
    <citation type="submission" date="2022-02" db="EMBL/GenBank/DDBJ databases">
        <title>Plant Genome Project.</title>
        <authorList>
            <person name="Zhang R.-G."/>
        </authorList>
    </citation>
    <scope>NUCLEOTIDE SEQUENCE</scope>
    <source>
        <strain evidence="1">AT1</strain>
    </source>
</reference>
<keyword evidence="2" id="KW-1185">Reference proteome</keyword>
<dbReference type="Proteomes" id="UP001062846">
    <property type="component" value="Chromosome 9"/>
</dbReference>
<dbReference type="EMBL" id="CM046396">
    <property type="protein sequence ID" value="KAI8537730.1"/>
    <property type="molecule type" value="Genomic_DNA"/>
</dbReference>
<organism evidence="1 2">
    <name type="scientific">Rhododendron molle</name>
    <name type="common">Chinese azalea</name>
    <name type="synonym">Azalea mollis</name>
    <dbReference type="NCBI Taxonomy" id="49168"/>
    <lineage>
        <taxon>Eukaryota</taxon>
        <taxon>Viridiplantae</taxon>
        <taxon>Streptophyta</taxon>
        <taxon>Embryophyta</taxon>
        <taxon>Tracheophyta</taxon>
        <taxon>Spermatophyta</taxon>
        <taxon>Magnoliopsida</taxon>
        <taxon>eudicotyledons</taxon>
        <taxon>Gunneridae</taxon>
        <taxon>Pentapetalae</taxon>
        <taxon>asterids</taxon>
        <taxon>Ericales</taxon>
        <taxon>Ericaceae</taxon>
        <taxon>Ericoideae</taxon>
        <taxon>Rhodoreae</taxon>
        <taxon>Rhododendron</taxon>
    </lineage>
</organism>
<gene>
    <name evidence="1" type="ORF">RHMOL_Rhmol09G0047600</name>
</gene>